<evidence type="ECO:0000313" key="7">
    <source>
        <dbReference type="EMBL" id="WFD15560.1"/>
    </source>
</evidence>
<dbReference type="InterPro" id="IPR016082">
    <property type="entry name" value="Ribosomal_uL30_ferredoxin-like"/>
</dbReference>
<dbReference type="Gene3D" id="3.30.1390.20">
    <property type="entry name" value="Ribosomal protein L30, ferredoxin-like fold domain"/>
    <property type="match status" value="1"/>
</dbReference>
<proteinExistence type="inferred from homology"/>
<name>A0AAJ5Z1Q0_9BASI</name>
<dbReference type="Pfam" id="PF00327">
    <property type="entry name" value="Ribosomal_L30"/>
    <property type="match status" value="1"/>
</dbReference>
<reference evidence="7 8" key="1">
    <citation type="submission" date="2023-03" db="EMBL/GenBank/DDBJ databases">
        <title>Mating type loci evolution in Malassezia.</title>
        <authorList>
            <person name="Coelho M.A."/>
        </authorList>
    </citation>
    <scope>NUCLEOTIDE SEQUENCE [LARGE SCALE GENOMIC DNA]</scope>
    <source>
        <strain evidence="7 8">CBS 13387</strain>
    </source>
</reference>
<dbReference type="PROSITE" id="PS00634">
    <property type="entry name" value="RIBOSOMAL_L30"/>
    <property type="match status" value="1"/>
</dbReference>
<dbReference type="InterPro" id="IPR018038">
    <property type="entry name" value="Ribosomal_uL30_CS"/>
</dbReference>
<dbReference type="GO" id="GO:0015934">
    <property type="term" value="C:large ribosomal subunit"/>
    <property type="evidence" value="ECO:0007669"/>
    <property type="project" value="InterPro"/>
</dbReference>
<evidence type="ECO:0000256" key="5">
    <source>
        <dbReference type="RuleBase" id="RU003734"/>
    </source>
</evidence>
<keyword evidence="8" id="KW-1185">Reference proteome</keyword>
<dbReference type="PANTHER" id="PTHR15892:SF2">
    <property type="entry name" value="LARGE RIBOSOMAL SUBUNIT PROTEIN UL30M"/>
    <property type="match status" value="1"/>
</dbReference>
<gene>
    <name evidence="7" type="ORF">MARU1_001582</name>
</gene>
<dbReference type="NCBIfam" id="TIGR01308">
    <property type="entry name" value="rpmD_bact"/>
    <property type="match status" value="1"/>
</dbReference>
<dbReference type="EMBL" id="CP119918">
    <property type="protein sequence ID" value="WFD15560.1"/>
    <property type="molecule type" value="Genomic_DNA"/>
</dbReference>
<organism evidence="7 8">
    <name type="scientific">Malassezia arunalokei</name>
    <dbReference type="NCBI Taxonomy" id="1514897"/>
    <lineage>
        <taxon>Eukaryota</taxon>
        <taxon>Fungi</taxon>
        <taxon>Dikarya</taxon>
        <taxon>Basidiomycota</taxon>
        <taxon>Ustilaginomycotina</taxon>
        <taxon>Malasseziomycetes</taxon>
        <taxon>Malasseziales</taxon>
        <taxon>Malasseziaceae</taxon>
        <taxon>Malassezia</taxon>
    </lineage>
</organism>
<feature type="domain" description="Large ribosomal subunit protein uL30-like ferredoxin-like fold" evidence="6">
    <location>
        <begin position="32"/>
        <end position="82"/>
    </location>
</feature>
<dbReference type="GO" id="GO:0005739">
    <property type="term" value="C:mitochondrion"/>
    <property type="evidence" value="ECO:0007669"/>
    <property type="project" value="TreeGrafter"/>
</dbReference>
<keyword evidence="3 5" id="KW-0687">Ribonucleoprotein</keyword>
<dbReference type="Proteomes" id="UP001217582">
    <property type="component" value="Chromosome 3"/>
</dbReference>
<evidence type="ECO:0000256" key="4">
    <source>
        <dbReference type="ARBA" id="ARBA00035281"/>
    </source>
</evidence>
<dbReference type="SUPFAM" id="SSF55129">
    <property type="entry name" value="Ribosomal protein L30p/L7e"/>
    <property type="match status" value="1"/>
</dbReference>
<accession>A0AAJ5Z1Q0</accession>
<evidence type="ECO:0000256" key="2">
    <source>
        <dbReference type="ARBA" id="ARBA00022980"/>
    </source>
</evidence>
<evidence type="ECO:0000259" key="6">
    <source>
        <dbReference type="Pfam" id="PF00327"/>
    </source>
</evidence>
<protein>
    <recommendedName>
        <fullName evidence="4">Large ribosomal subunit protein uL30m</fullName>
    </recommendedName>
</protein>
<keyword evidence="2 5" id="KW-0689">Ribosomal protein</keyword>
<dbReference type="PANTHER" id="PTHR15892">
    <property type="entry name" value="MITOCHONDRIAL RIBOSOMAL PROTEIN L30"/>
    <property type="match status" value="1"/>
</dbReference>
<dbReference type="AlphaFoldDB" id="A0AAJ5Z1Q0"/>
<dbReference type="CDD" id="cd01658">
    <property type="entry name" value="Ribosomal_L30"/>
    <property type="match status" value="1"/>
</dbReference>
<evidence type="ECO:0000313" key="8">
    <source>
        <dbReference type="Proteomes" id="UP001217582"/>
    </source>
</evidence>
<sequence length="295" mass="32953">MWTRNAIGRWALGSVMRPFHSTTSARAPTSHYRITLRRSAIGLPRRTGRVVEALGLRKRLQSVYHAQTPVIAGMILAIKELVHVENVRQLEPTSEQQEPIWVNAEGHVVDAGRAARKAPRGFKVVGNLMDEQRDASLRASPHILSFFSQLPMTTSVFTKSLPASVRDAMILSLRRTPPYPSNGHGGDSLRRLVLQRNALGSVMDVQDTGSTRHMPLRKFSAEMSAYATDTRTKQSTVRHAHAPLRKSRSAQDLAVLSVVDDPLASSTHEELLEDMWFDRVMEDLSLDDTASHRRP</sequence>
<dbReference type="GO" id="GO:0003735">
    <property type="term" value="F:structural constituent of ribosome"/>
    <property type="evidence" value="ECO:0007669"/>
    <property type="project" value="InterPro"/>
</dbReference>
<dbReference type="GO" id="GO:0006412">
    <property type="term" value="P:translation"/>
    <property type="evidence" value="ECO:0007669"/>
    <property type="project" value="InterPro"/>
</dbReference>
<comment type="similarity">
    <text evidence="1 5">Belongs to the universal ribosomal protein uL30 family.</text>
</comment>
<dbReference type="InterPro" id="IPR036919">
    <property type="entry name" value="Ribo_uL30_ferredoxin-like_sf"/>
</dbReference>
<evidence type="ECO:0000256" key="1">
    <source>
        <dbReference type="ARBA" id="ARBA00007594"/>
    </source>
</evidence>
<dbReference type="InterPro" id="IPR005996">
    <property type="entry name" value="Ribosomal_uL30_bac-type"/>
</dbReference>
<evidence type="ECO:0000256" key="3">
    <source>
        <dbReference type="ARBA" id="ARBA00023274"/>
    </source>
</evidence>